<reference evidence="1" key="1">
    <citation type="journal article" date="2013" name="Genome Biol.">
        <title>Reference genomes and transcriptomes of Nicotiana sylvestris and Nicotiana tomentosiformis.</title>
        <authorList>
            <person name="Sierro N."/>
            <person name="Battey J.N."/>
            <person name="Ouadi S."/>
            <person name="Bovet L."/>
            <person name="Goepfert S."/>
            <person name="Bakaher N."/>
            <person name="Peitsch M.C."/>
            <person name="Ivanov N.V."/>
        </authorList>
    </citation>
    <scope>NUCLEOTIDE SEQUENCE [LARGE SCALE GENOMIC DNA]</scope>
</reference>
<dbReference type="RefSeq" id="XP_070016913.1">
    <property type="nucleotide sequence ID" value="XM_070160812.1"/>
</dbReference>
<dbReference type="RefSeq" id="XP_009790942.1">
    <property type="nucleotide sequence ID" value="XM_009792640.1"/>
</dbReference>
<dbReference type="AlphaFoldDB" id="A0A1U7XFU8"/>
<proteinExistence type="predicted"/>
<dbReference type="Proteomes" id="UP000189701">
    <property type="component" value="Unplaced"/>
</dbReference>
<name>A0A1U7XFU8_NICSY</name>
<protein>
    <submittedName>
        <fullName evidence="2">Uncharacterized protein LOC104238311</fullName>
    </submittedName>
</protein>
<evidence type="ECO:0000313" key="2">
    <source>
        <dbReference type="RefSeq" id="XP_009790942.1"/>
    </source>
</evidence>
<dbReference type="KEGG" id="nsy:104238311"/>
<sequence length="112" mass="13068">MDDYLAEETNMDSILFLEHKSLDLVVEKQKSMLEQAEGAETKKAKEVADHRYHRTVDGMHAVDNQNVFVEHKPDWSGTIDVKSSNEEKGYYKRVGKLEKEHKCVIDFKRKNK</sequence>
<accession>A0A1U7XFU8</accession>
<dbReference type="GeneID" id="104238311"/>
<dbReference type="RefSeq" id="XP_070016911.1">
    <property type="nucleotide sequence ID" value="XM_070160810.1"/>
</dbReference>
<gene>
    <name evidence="2" type="primary">LOC104238311</name>
</gene>
<keyword evidence="1" id="KW-1185">Reference proteome</keyword>
<organism evidence="1 2">
    <name type="scientific">Nicotiana sylvestris</name>
    <name type="common">Wood tobacco</name>
    <name type="synonym">South American tobacco</name>
    <dbReference type="NCBI Taxonomy" id="4096"/>
    <lineage>
        <taxon>Eukaryota</taxon>
        <taxon>Viridiplantae</taxon>
        <taxon>Streptophyta</taxon>
        <taxon>Embryophyta</taxon>
        <taxon>Tracheophyta</taxon>
        <taxon>Spermatophyta</taxon>
        <taxon>Magnoliopsida</taxon>
        <taxon>eudicotyledons</taxon>
        <taxon>Gunneridae</taxon>
        <taxon>Pentapetalae</taxon>
        <taxon>asterids</taxon>
        <taxon>lamiids</taxon>
        <taxon>Solanales</taxon>
        <taxon>Solanaceae</taxon>
        <taxon>Nicotianoideae</taxon>
        <taxon>Nicotianeae</taxon>
        <taxon>Nicotiana</taxon>
    </lineage>
</organism>
<reference evidence="2" key="2">
    <citation type="submission" date="2025-08" db="UniProtKB">
        <authorList>
            <consortium name="RefSeq"/>
        </authorList>
    </citation>
    <scope>IDENTIFICATION</scope>
    <source>
        <tissue evidence="2">Leaf</tissue>
    </source>
</reference>
<evidence type="ECO:0000313" key="1">
    <source>
        <dbReference type="Proteomes" id="UP000189701"/>
    </source>
</evidence>
<dbReference type="RefSeq" id="XP_070016912.1">
    <property type="nucleotide sequence ID" value="XM_070160811.1"/>
</dbReference>